<dbReference type="OrthoDB" id="62952at2759"/>
<sequence length="411" mass="47836">MPPHKLDTASSEPFRILDLPRELRDRIYRELLLPDKTDFTKNKAKSPYRLRPTILRASKQLHAEASRVLYKETGWVLLTTEQSKSVWLLENFRKNLFPWVSIRHLEHFPGTPVLRIGISDGKSGNPRHKSKMLVTQQDLQFFCIETPCLHHLEIKLCFDVQAMQNPRTREILLECCRDIRIRGPKKITIEQLYPLTARAELLDQMTEPIQYMHEISERADRYKERGDLQVSLGRLLDAADIYDAGWTFLQLSFNRGFNRVHGANTQRIAELKDKLISFSIECAHCHIRIGTPRWAHRTLETVLQNGKFTAFKHQHYRTIYYHKGLACVAERNEIQAAKSFRIVLRLEPGHKGADEQLDAMEGRLESMPLTKRCGIEKYLMNIAKRYRHRKPGRARLSNEETAVDGFCKVAS</sequence>
<dbReference type="InterPro" id="IPR011990">
    <property type="entry name" value="TPR-like_helical_dom_sf"/>
</dbReference>
<comment type="caution">
    <text evidence="1">The sequence shown here is derived from an EMBL/GenBank/DDBJ whole genome shotgun (WGS) entry which is preliminary data.</text>
</comment>
<dbReference type="Proteomes" id="UP000664534">
    <property type="component" value="Unassembled WGS sequence"/>
</dbReference>
<dbReference type="Gene3D" id="1.25.40.10">
    <property type="entry name" value="Tetratricopeptide repeat domain"/>
    <property type="match status" value="1"/>
</dbReference>
<dbReference type="AlphaFoldDB" id="A0A8H3EQW2"/>
<keyword evidence="2" id="KW-1185">Reference proteome</keyword>
<dbReference type="InterPro" id="IPR038883">
    <property type="entry name" value="AN11006-like"/>
</dbReference>
<proteinExistence type="predicted"/>
<accession>A0A8H3EQW2</accession>
<dbReference type="PANTHER" id="PTHR42085">
    <property type="entry name" value="F-BOX DOMAIN-CONTAINING PROTEIN"/>
    <property type="match status" value="1"/>
</dbReference>
<dbReference type="SUPFAM" id="SSF48452">
    <property type="entry name" value="TPR-like"/>
    <property type="match status" value="1"/>
</dbReference>
<evidence type="ECO:0000313" key="1">
    <source>
        <dbReference type="EMBL" id="CAF9911101.1"/>
    </source>
</evidence>
<dbReference type="EMBL" id="CAJPDT010000008">
    <property type="protein sequence ID" value="CAF9911101.1"/>
    <property type="molecule type" value="Genomic_DNA"/>
</dbReference>
<evidence type="ECO:0000313" key="2">
    <source>
        <dbReference type="Proteomes" id="UP000664534"/>
    </source>
</evidence>
<gene>
    <name evidence="1" type="ORF">IMSHALPRED_009925</name>
</gene>
<reference evidence="1" key="1">
    <citation type="submission" date="2021-03" db="EMBL/GenBank/DDBJ databases">
        <authorList>
            <person name="Tagirdzhanova G."/>
        </authorList>
    </citation>
    <scope>NUCLEOTIDE SEQUENCE</scope>
</reference>
<dbReference type="PANTHER" id="PTHR42085:SF2">
    <property type="entry name" value="F-BOX DOMAIN-CONTAINING PROTEIN"/>
    <property type="match status" value="1"/>
</dbReference>
<name>A0A8H3EQW2_9LECA</name>
<organism evidence="1 2">
    <name type="scientific">Imshaugia aleurites</name>
    <dbReference type="NCBI Taxonomy" id="172621"/>
    <lineage>
        <taxon>Eukaryota</taxon>
        <taxon>Fungi</taxon>
        <taxon>Dikarya</taxon>
        <taxon>Ascomycota</taxon>
        <taxon>Pezizomycotina</taxon>
        <taxon>Lecanoromycetes</taxon>
        <taxon>OSLEUM clade</taxon>
        <taxon>Lecanoromycetidae</taxon>
        <taxon>Lecanorales</taxon>
        <taxon>Lecanorineae</taxon>
        <taxon>Parmeliaceae</taxon>
        <taxon>Imshaugia</taxon>
    </lineage>
</organism>
<protein>
    <submittedName>
        <fullName evidence="1">Uncharacterized protein</fullName>
    </submittedName>
</protein>